<evidence type="ECO:0000256" key="1">
    <source>
        <dbReference type="SAM" id="MobiDB-lite"/>
    </source>
</evidence>
<organism evidence="2 3">
    <name type="scientific">Citricoccus parietis</name>
    <dbReference type="NCBI Taxonomy" id="592307"/>
    <lineage>
        <taxon>Bacteria</taxon>
        <taxon>Bacillati</taxon>
        <taxon>Actinomycetota</taxon>
        <taxon>Actinomycetes</taxon>
        <taxon>Micrococcales</taxon>
        <taxon>Micrococcaceae</taxon>
        <taxon>Citricoccus</taxon>
    </lineage>
</organism>
<protein>
    <submittedName>
        <fullName evidence="2">Uncharacterized protein</fullName>
    </submittedName>
</protein>
<reference evidence="2 3" key="1">
    <citation type="submission" date="2024-09" db="EMBL/GenBank/DDBJ databases">
        <authorList>
            <person name="Sun Q."/>
            <person name="Mori K."/>
        </authorList>
    </citation>
    <scope>NUCLEOTIDE SEQUENCE [LARGE SCALE GENOMIC DNA]</scope>
    <source>
        <strain evidence="2 3">CCM 7609</strain>
    </source>
</reference>
<feature type="compositionally biased region" description="Basic and acidic residues" evidence="1">
    <location>
        <begin position="80"/>
        <end position="98"/>
    </location>
</feature>
<proteinExistence type="predicted"/>
<dbReference type="Proteomes" id="UP001589575">
    <property type="component" value="Unassembled WGS sequence"/>
</dbReference>
<gene>
    <name evidence="2" type="ORF">ACFFX0_32065</name>
</gene>
<name>A0ABV5G9B0_9MICC</name>
<evidence type="ECO:0000313" key="3">
    <source>
        <dbReference type="Proteomes" id="UP001589575"/>
    </source>
</evidence>
<keyword evidence="3" id="KW-1185">Reference proteome</keyword>
<dbReference type="EMBL" id="JBHMFI010000023">
    <property type="protein sequence ID" value="MFB9075551.1"/>
    <property type="molecule type" value="Genomic_DNA"/>
</dbReference>
<sequence>MWNHGAHEIAVVDGRLAAVQDDAAAQKHRAHEHHSNVRLRVPVHVEHPGQHHQPHRPAHGQGHEQPALTPADVSPLPGTGEHRPIHDHHAGQDHRGEPQVHLQGAAGRLMTPAAITTLVTAVLCL</sequence>
<evidence type="ECO:0000313" key="2">
    <source>
        <dbReference type="EMBL" id="MFB9075551.1"/>
    </source>
</evidence>
<accession>A0ABV5G9B0</accession>
<feature type="region of interest" description="Disordered" evidence="1">
    <location>
        <begin position="47"/>
        <end position="98"/>
    </location>
</feature>
<comment type="caution">
    <text evidence="2">The sequence shown here is derived from an EMBL/GenBank/DDBJ whole genome shotgun (WGS) entry which is preliminary data.</text>
</comment>